<proteinExistence type="predicted"/>
<dbReference type="EMBL" id="LR796726">
    <property type="protein sequence ID" value="CAB4161828.1"/>
    <property type="molecule type" value="Genomic_DNA"/>
</dbReference>
<gene>
    <name evidence="1" type="ORF">UFOVP789_2</name>
</gene>
<protein>
    <submittedName>
        <fullName evidence="1">Uncharacterized protein</fullName>
    </submittedName>
</protein>
<name>A0A6J5NXP9_9CAUD</name>
<accession>A0A6J5NXP9</accession>
<organism evidence="1">
    <name type="scientific">uncultured Caudovirales phage</name>
    <dbReference type="NCBI Taxonomy" id="2100421"/>
    <lineage>
        <taxon>Viruses</taxon>
        <taxon>Duplodnaviria</taxon>
        <taxon>Heunggongvirae</taxon>
        <taxon>Uroviricota</taxon>
        <taxon>Caudoviricetes</taxon>
        <taxon>Peduoviridae</taxon>
        <taxon>Maltschvirus</taxon>
        <taxon>Maltschvirus maltsch</taxon>
    </lineage>
</organism>
<sequence>MPNLIVSAVSTFDNRGLKKGQKEISSFDKSLKKLAGTFATVFGAQKLLQFSKNAVNAFMADEKAAKSLELQLKNTGFAFSAPGVENYISNLQSLYGVLDDQLRPAFQQLLTVTGSITKSQEALQTALNVSAATGKSLTEVSAALTRGFSGNTAGLSRLGAGISKATLKTGDMDKIMGELNKKFAGQAAARLDTYAGKMSLLTVAAADAQETIGKGLLDALALLGKDTNISTATDLMDNFAQSTADAILGVGVLISKLKEIGNTKVGGALFDVKNIPVLGAYLAGFSELGAAQRGRTAPSNAEGRSSSRIYLQQLRLESKASKDLTNAKKAETAATKAKSEVDKLKDKFDIERIGLTLALNQATDEETKLRLRAQLAILDNNEALAKKLNAELGAKASIDALATAAGMAASALTSFGPALFNALGEMTARGRNQIAPDEFYRLPQGTTNQQAAAAATVQPTATVVVNAGTIVTDQQLEAVIQKNVLQLLKSGNKLLPAGSLN</sequence>
<reference evidence="1" key="1">
    <citation type="submission" date="2020-04" db="EMBL/GenBank/DDBJ databases">
        <authorList>
            <person name="Chiriac C."/>
            <person name="Salcher M."/>
            <person name="Ghai R."/>
            <person name="Kavagutti S V."/>
        </authorList>
    </citation>
    <scope>NUCLEOTIDE SEQUENCE</scope>
</reference>
<evidence type="ECO:0000313" key="1">
    <source>
        <dbReference type="EMBL" id="CAB4161828.1"/>
    </source>
</evidence>